<evidence type="ECO:0000256" key="1">
    <source>
        <dbReference type="ARBA" id="ARBA00009981"/>
    </source>
</evidence>
<organism evidence="2 3">
    <name type="scientific">Phenylobacterium conjunctum</name>
    <dbReference type="NCBI Taxonomy" id="1298959"/>
    <lineage>
        <taxon>Bacteria</taxon>
        <taxon>Pseudomonadati</taxon>
        <taxon>Pseudomonadota</taxon>
        <taxon>Alphaproteobacteria</taxon>
        <taxon>Caulobacterales</taxon>
        <taxon>Caulobacteraceae</taxon>
        <taxon>Phenylobacterium</taxon>
    </lineage>
</organism>
<reference evidence="3" key="1">
    <citation type="journal article" date="2019" name="Int. J. Syst. Evol. Microbiol.">
        <title>The Global Catalogue of Microorganisms (GCM) 10K type strain sequencing project: providing services to taxonomists for standard genome sequencing and annotation.</title>
        <authorList>
            <consortium name="The Broad Institute Genomics Platform"/>
            <consortium name="The Broad Institute Genome Sequencing Center for Infectious Disease"/>
            <person name="Wu L."/>
            <person name="Ma J."/>
        </authorList>
    </citation>
    <scope>NUCLEOTIDE SEQUENCE [LARGE SCALE GENOMIC DNA]</scope>
    <source>
        <strain evidence="3">CCUG 55074</strain>
    </source>
</reference>
<evidence type="ECO:0000313" key="3">
    <source>
        <dbReference type="Proteomes" id="UP001597216"/>
    </source>
</evidence>
<dbReference type="Gene3D" id="3.40.1620.10">
    <property type="entry name" value="YefM-like domain"/>
    <property type="match status" value="1"/>
</dbReference>
<evidence type="ECO:0000313" key="2">
    <source>
        <dbReference type="EMBL" id="MFD1191745.1"/>
    </source>
</evidence>
<dbReference type="EMBL" id="JBHTLQ010000033">
    <property type="protein sequence ID" value="MFD1191745.1"/>
    <property type="molecule type" value="Genomic_DNA"/>
</dbReference>
<protein>
    <submittedName>
        <fullName evidence="2">Type II toxin-antitoxin system Phd/YefM family antitoxin</fullName>
    </submittedName>
</protein>
<comment type="similarity">
    <text evidence="1">Belongs to the phD/YefM antitoxin family.</text>
</comment>
<comment type="caution">
    <text evidence="2">The sequence shown here is derived from an EMBL/GenBank/DDBJ whole genome shotgun (WGS) entry which is preliminary data.</text>
</comment>
<gene>
    <name evidence="2" type="ORF">ACFQ27_14240</name>
</gene>
<proteinExistence type="inferred from homology"/>
<sequence>MTDTTTYTVTEFKAKCLDILDRLGSGKLERVEVTKRGKVMAVLTPPKPTEAEVAGLFGFMEGSVSIPPGFDLTEPVLDEPFLAETGKLHN</sequence>
<keyword evidence="3" id="KW-1185">Reference proteome</keyword>
<dbReference type="RefSeq" id="WP_377354045.1">
    <property type="nucleotide sequence ID" value="NZ_JBHTLQ010000033.1"/>
</dbReference>
<accession>A0ABW3T3X9</accession>
<dbReference type="Proteomes" id="UP001597216">
    <property type="component" value="Unassembled WGS sequence"/>
</dbReference>
<name>A0ABW3T3X9_9CAUL</name>
<dbReference type="InterPro" id="IPR036165">
    <property type="entry name" value="YefM-like_sf"/>
</dbReference>
<dbReference type="SUPFAM" id="SSF143120">
    <property type="entry name" value="YefM-like"/>
    <property type="match status" value="1"/>
</dbReference>